<dbReference type="FunCoup" id="A0A2V0P3B7">
    <property type="interactions" value="586"/>
</dbReference>
<dbReference type="AlphaFoldDB" id="A0A2V0P3B7"/>
<organism evidence="2 3">
    <name type="scientific">Raphidocelis subcapitata</name>
    <dbReference type="NCBI Taxonomy" id="307507"/>
    <lineage>
        <taxon>Eukaryota</taxon>
        <taxon>Viridiplantae</taxon>
        <taxon>Chlorophyta</taxon>
        <taxon>core chlorophytes</taxon>
        <taxon>Chlorophyceae</taxon>
        <taxon>CS clade</taxon>
        <taxon>Sphaeropleales</taxon>
        <taxon>Selenastraceae</taxon>
        <taxon>Raphidocelis</taxon>
    </lineage>
</organism>
<dbReference type="EMBL" id="BDRX01000040">
    <property type="protein sequence ID" value="GBF93392.1"/>
    <property type="molecule type" value="Genomic_DNA"/>
</dbReference>
<accession>A0A2V0P3B7</accession>
<dbReference type="Gene3D" id="3.30.360.10">
    <property type="entry name" value="Dihydrodipicolinate Reductase, domain 2"/>
    <property type="match status" value="1"/>
</dbReference>
<dbReference type="PANTHER" id="PTHR43796:SF2">
    <property type="entry name" value="CARBOXYNORSPERMIDINE SYNTHASE"/>
    <property type="match status" value="1"/>
</dbReference>
<dbReference type="STRING" id="307507.A0A2V0P3B7"/>
<sequence length="434" mass="46698">MQLMATSRPCAGAQRCVSRRRVVVCTAADKRKVVVLGGTGRVGSATAVSLLEGFPGAYDVVVAGRSRENYEKAVKLRPGLAEARYQAVDITDAAAVKAAIDGASLVIHTAGPFQRSQNFVPIEAAIDARVPYIDVCDDTTYSEKVKSYAAAAAAAGVPALTTAGIYPGTSNVMAAHVISTARAEYDEEGRYREPQPGEGVEPELLRYSYYTAGSGGAGPTILETSFLLAGEPCTVYRGGKPFELPPISNRRVVDFGPGVGRKGVYLYNLPEVQSAFRYLKVPGVSARFGTDPPIWNWAMWLMARLVPRSWLQDRSQVRWLRQLSDPWVRAVDVIAGEAVAMRVEVDLEGGKSAAGIFVHRRLPAAMGNSVAAFAAAVLAGGTAPGVWYPEEKEAVADRVAFLEYASRGCSRFELNRSAWALESEVKQIGGLIYW</sequence>
<gene>
    <name evidence="2" type="ORF">Rsub_06430</name>
</gene>
<evidence type="ECO:0000313" key="2">
    <source>
        <dbReference type="EMBL" id="GBF93392.1"/>
    </source>
</evidence>
<dbReference type="OrthoDB" id="10268090at2759"/>
<dbReference type="InterPro" id="IPR036291">
    <property type="entry name" value="NAD(P)-bd_dom_sf"/>
</dbReference>
<dbReference type="Pfam" id="PF03435">
    <property type="entry name" value="Sacchrp_dh_NADP"/>
    <property type="match status" value="1"/>
</dbReference>
<dbReference type="SUPFAM" id="SSF51735">
    <property type="entry name" value="NAD(P)-binding Rossmann-fold domains"/>
    <property type="match status" value="1"/>
</dbReference>
<dbReference type="InterPro" id="IPR005097">
    <property type="entry name" value="Sacchrp_dh_NADP-bd"/>
</dbReference>
<feature type="domain" description="Saccharopine dehydrogenase NADP binding" evidence="1">
    <location>
        <begin position="33"/>
        <end position="159"/>
    </location>
</feature>
<evidence type="ECO:0000313" key="3">
    <source>
        <dbReference type="Proteomes" id="UP000247498"/>
    </source>
</evidence>
<reference evidence="2 3" key="1">
    <citation type="journal article" date="2018" name="Sci. Rep.">
        <title>Raphidocelis subcapitata (=Pseudokirchneriella subcapitata) provides an insight into genome evolution and environmental adaptations in the Sphaeropleales.</title>
        <authorList>
            <person name="Suzuki S."/>
            <person name="Yamaguchi H."/>
            <person name="Nakajima N."/>
            <person name="Kawachi M."/>
        </authorList>
    </citation>
    <scope>NUCLEOTIDE SEQUENCE [LARGE SCALE GENOMIC DNA]</scope>
    <source>
        <strain evidence="2 3">NIES-35</strain>
    </source>
</reference>
<dbReference type="Gene3D" id="3.40.50.720">
    <property type="entry name" value="NAD(P)-binding Rossmann-like Domain"/>
    <property type="match status" value="1"/>
</dbReference>
<keyword evidence="3" id="KW-1185">Reference proteome</keyword>
<comment type="caution">
    <text evidence="2">The sequence shown here is derived from an EMBL/GenBank/DDBJ whole genome shotgun (WGS) entry which is preliminary data.</text>
</comment>
<dbReference type="Proteomes" id="UP000247498">
    <property type="component" value="Unassembled WGS sequence"/>
</dbReference>
<dbReference type="PANTHER" id="PTHR43796">
    <property type="entry name" value="CARBOXYNORSPERMIDINE SYNTHASE"/>
    <property type="match status" value="1"/>
</dbReference>
<name>A0A2V0P3B7_9CHLO</name>
<proteinExistence type="predicted"/>
<protein>
    <submittedName>
        <fullName evidence="2">Saccharopine dehydrogenase</fullName>
    </submittedName>
</protein>
<evidence type="ECO:0000259" key="1">
    <source>
        <dbReference type="Pfam" id="PF03435"/>
    </source>
</evidence>
<dbReference type="InParanoid" id="A0A2V0P3B7"/>